<dbReference type="GO" id="GO:0016887">
    <property type="term" value="F:ATP hydrolysis activity"/>
    <property type="evidence" value="ECO:0007669"/>
    <property type="project" value="InterPro"/>
</dbReference>
<dbReference type="InterPro" id="IPR003593">
    <property type="entry name" value="AAA+_ATPase"/>
</dbReference>
<evidence type="ECO:0000256" key="16">
    <source>
        <dbReference type="ARBA" id="ARBA00042156"/>
    </source>
</evidence>
<keyword evidence="6" id="KW-0227">DNA damage</keyword>
<dbReference type="InterPro" id="IPR003439">
    <property type="entry name" value="ABC_transporter-like_ATP-bd"/>
</dbReference>
<evidence type="ECO:0000256" key="5">
    <source>
        <dbReference type="ARBA" id="ARBA00022741"/>
    </source>
</evidence>
<feature type="domain" description="ABC transporter" evidence="17">
    <location>
        <begin position="979"/>
        <end position="1473"/>
    </location>
</feature>
<evidence type="ECO:0000256" key="13">
    <source>
        <dbReference type="ARBA" id="ARBA00023204"/>
    </source>
</evidence>
<evidence type="ECO:0000313" key="18">
    <source>
        <dbReference type="EMBL" id="VVM07367.1"/>
    </source>
</evidence>
<sequence length="1850" mass="202050">MTTSRFSPQPSISLRGVRVHNLRSIDLEIPRGKLTVVTGPSGSGKSSLAFDTLYAEGQRRYVETLSPYVRQFLERMEKPDCDAIEGILPAIAVGQSGGMATSRSTLGTMSGILDYLKSVYARAGKLICPDCSLPVEAASSPRIAQEVFNDFSGEEIWIGFPVDFPEGTGRRDAFSFLRSQGLLRVWEKEALVRTEEDPGEGPVAEGRFLVALRLLRVEEGEKSRLAQSIEEAMRLGKGRVEIRPPHSESRVYTDRPLCPGCGKEFPAPAPALFSFNNPHGACPTCHGFGRIVEIDLNRAIPEPALSIEGGAVKPFRRESFFWWQTKLEKVCLRRGISIHLPFLRLSPAEQAFILEGEHPDLDAEKALEAGFWCGVRGFFSILEKKAFKTHIRIFLSRYRDYRTCPDCGGTRFTALARAYRLPFPSGDRSIAELCALPVQEARSLLASLPLPPGDPATRRAWEETLVRLQYLEEIGLGYLSLDRPTRSLSGGEIRRANLTICLGNRLANTLFVLDEPTIGLHPRDIDRLLAVIRRLRDQGNTVVVVEHEETVIRGADHLVELGPGRGAEGGSVVFSGPPARILESAESLTGAYLSGRKEIPTPATRRAIDPSRRLRLSEIRVHNLRDLTVDLPLGLFVAITGVSGSGKSSLVHDALALTLRAALSQPQKPAIFRRQEAAIRGWEKISALYEVDQSPLSRTPRSNLALYSKAWEPIRHLFAQTEDALSRGLTSLSFSLNAGDGRCPHCEGSGVERVEMQFLADVFLPCAICQGKRFQPHVLTVRFRGKTLEEFLAMSVTEATSLLRPEIATSPAEEKFCRQALRKLLPLEEIGLGYLRLAHPLSELSGGESQRLKILSHLADAIGSAGRCARFALFLLDEPTTGLHADDIPALLRLFHRIVDQGNTLVVVEHNLDVIRCADWVIELGPEGGAGGGKVVAEGSPETIAAHPTSHTGRFLRDRFAGEKQRPLPLSSLPAGSDLRAEAELPVSPGLVSIRNAHHHNLQSLSLDIALGSFTVLTGVSGSGKSTLAFDILFTEGQRRYLDCLSGYARQFVEEMEKPAVEAVIGLPPTVAIEQRLTRPGTKSTVATVAEIFPFLRLLYARLGVPGDPQTGERAQRQSLESLLKEVTRRLSVPQKVLAPVVRGRKGNYLALGRWAVRKKLPGLRIDGRWVDPSRFTGTHRYRTHAIDVWIGTLSPGSPAPEIERLVAEALLLGRETILLVDPQGKETLLSTRYFCPGSGRSFDELDPRLFSFHSPLGWCPDCQGYGSTTGGRTADRGEEESRCPSCQGTRLNPIAAAVRLPLGGGRNAAGPTLPELCRLSVEQALDTFARIPAVGREAPVLAKILPEVITRLRFLEEAGLSYLALDRSAATLSAGELQRIHLAAQLGNNLQGVLYVLDEPTIGLHAQENARLLDTLSRLRAKGNTLVVVEHDEDAIRRADRVIDLGPGAGRFGGQIVADGPWEKLARDQASVTGRLLGRPLHHPLSGRRRPCGPSDSWLRIEGIRVHNLRDLSIDLPLGKLVVICGVSGSGKSTLLHRVLFPAVQQSVGRRRSGSQQPERQCWSAVSGADPLTAAVLVDQSPIGKTSRSTPATYLGVFDQIRELFASLPSARERGYGPGRFSYNTPLGRCPACQGNGALAVELPLLPLFRVPCEACSGKRYNPQTLEIEYREKTIAEILEMTVEEAASFFASVPRIRQSLELVAEAGLGYLALGQPSPTLSGGEAQRLKLATELAASLARPLPRTLAPEPAKRFLYLLEEPTIGLHLSDVERLLRLCRRLVDLGHTVVVVEHHLDVIAEADYTIELGPGAAEAGGRIVAAGPPEKIARAKKSPTAPFLRQMLARARIPN</sequence>
<dbReference type="PANTHER" id="PTHR43152:SF3">
    <property type="entry name" value="UVRABC SYSTEM PROTEIN A"/>
    <property type="match status" value="1"/>
</dbReference>
<accession>A0A5E6MHJ0</accession>
<evidence type="ECO:0000313" key="19">
    <source>
        <dbReference type="Proteomes" id="UP000381693"/>
    </source>
</evidence>
<evidence type="ECO:0000256" key="7">
    <source>
        <dbReference type="ARBA" id="ARBA00022769"/>
    </source>
</evidence>
<evidence type="ECO:0000256" key="4">
    <source>
        <dbReference type="ARBA" id="ARBA00022737"/>
    </source>
</evidence>
<keyword evidence="19" id="KW-1185">Reference proteome</keyword>
<dbReference type="Gene3D" id="1.10.8.280">
    <property type="entry name" value="ABC transporter ATPase domain-like"/>
    <property type="match status" value="1"/>
</dbReference>
<keyword evidence="4" id="KW-0677">Repeat</keyword>
<dbReference type="Gene3D" id="3.30.1490.20">
    <property type="entry name" value="ATP-grasp fold, A domain"/>
    <property type="match status" value="1"/>
</dbReference>
<dbReference type="GO" id="GO:0005524">
    <property type="term" value="F:ATP binding"/>
    <property type="evidence" value="ECO:0007669"/>
    <property type="project" value="UniProtKB-KW"/>
</dbReference>
<dbReference type="GO" id="GO:0003677">
    <property type="term" value="F:DNA binding"/>
    <property type="evidence" value="ECO:0007669"/>
    <property type="project" value="UniProtKB-KW"/>
</dbReference>
<evidence type="ECO:0000259" key="17">
    <source>
        <dbReference type="PROSITE" id="PS50893"/>
    </source>
</evidence>
<dbReference type="Proteomes" id="UP000381693">
    <property type="component" value="Unassembled WGS sequence"/>
</dbReference>
<keyword evidence="10" id="KW-0067">ATP-binding</keyword>
<keyword evidence="11" id="KW-0267">Excision nuclease</keyword>
<comment type="similarity">
    <text evidence="14">Belongs to the ABC transporter superfamily. UvrA family.</text>
</comment>
<reference evidence="18" key="1">
    <citation type="submission" date="2019-09" db="EMBL/GenBank/DDBJ databases">
        <authorList>
            <person name="Cremers G."/>
        </authorList>
    </citation>
    <scope>NUCLEOTIDE SEQUENCE [LARGE SCALE GENOMIC DNA]</scope>
    <source>
        <strain evidence="18">3B</strain>
    </source>
</reference>
<dbReference type="InterPro" id="IPR004602">
    <property type="entry name" value="UvrA"/>
</dbReference>
<dbReference type="SMART" id="SM00382">
    <property type="entry name" value="AAA"/>
    <property type="match status" value="3"/>
</dbReference>
<keyword evidence="13" id="KW-0234">DNA repair</keyword>
<evidence type="ECO:0000256" key="3">
    <source>
        <dbReference type="ARBA" id="ARBA00022723"/>
    </source>
</evidence>
<evidence type="ECO:0000256" key="1">
    <source>
        <dbReference type="ARBA" id="ARBA00004496"/>
    </source>
</evidence>
<keyword evidence="5" id="KW-0547">Nucleotide-binding</keyword>
<dbReference type="OrthoDB" id="9809851at2"/>
<dbReference type="InterPro" id="IPR041102">
    <property type="entry name" value="UvrA_inter"/>
</dbReference>
<keyword evidence="9" id="KW-0862">Zinc</keyword>
<evidence type="ECO:0000256" key="2">
    <source>
        <dbReference type="ARBA" id="ARBA00022490"/>
    </source>
</evidence>
<dbReference type="PROSITE" id="PS00211">
    <property type="entry name" value="ABC_TRANSPORTER_1"/>
    <property type="match status" value="1"/>
</dbReference>
<keyword evidence="2" id="KW-0963">Cytoplasm</keyword>
<evidence type="ECO:0000256" key="9">
    <source>
        <dbReference type="ARBA" id="ARBA00022833"/>
    </source>
</evidence>
<dbReference type="InterPro" id="IPR027417">
    <property type="entry name" value="P-loop_NTPase"/>
</dbReference>
<feature type="domain" description="ABC transporter" evidence="17">
    <location>
        <begin position="1493"/>
        <end position="1834"/>
    </location>
</feature>
<keyword evidence="8" id="KW-0863">Zinc-finger</keyword>
<dbReference type="Gene3D" id="1.20.1580.10">
    <property type="entry name" value="ABC transporter ATPase like domain"/>
    <property type="match status" value="3"/>
</dbReference>
<dbReference type="InterPro" id="IPR041552">
    <property type="entry name" value="UvrA_DNA-bd"/>
</dbReference>
<dbReference type="NCBIfam" id="TIGR00630">
    <property type="entry name" value="uvra"/>
    <property type="match status" value="1"/>
</dbReference>
<dbReference type="GO" id="GO:0006289">
    <property type="term" value="P:nucleotide-excision repair"/>
    <property type="evidence" value="ECO:0007669"/>
    <property type="project" value="InterPro"/>
</dbReference>
<evidence type="ECO:0000256" key="10">
    <source>
        <dbReference type="ARBA" id="ARBA00022840"/>
    </source>
</evidence>
<organism evidence="18 19">
    <name type="scientific">Methylacidimicrobium cyclopophantes</name>
    <dbReference type="NCBI Taxonomy" id="1041766"/>
    <lineage>
        <taxon>Bacteria</taxon>
        <taxon>Pseudomonadati</taxon>
        <taxon>Verrucomicrobiota</taxon>
        <taxon>Methylacidimicrobium</taxon>
    </lineage>
</organism>
<dbReference type="Pfam" id="PF17755">
    <property type="entry name" value="UvrA_DNA-bind"/>
    <property type="match status" value="1"/>
</dbReference>
<dbReference type="PROSITE" id="PS50893">
    <property type="entry name" value="ABC_TRANSPORTER_2"/>
    <property type="match status" value="3"/>
</dbReference>
<name>A0A5E6MHJ0_9BACT</name>
<dbReference type="Pfam" id="PF17760">
    <property type="entry name" value="UvrA_inter"/>
    <property type="match status" value="2"/>
</dbReference>
<dbReference type="PANTHER" id="PTHR43152">
    <property type="entry name" value="UVRABC SYSTEM PROTEIN A"/>
    <property type="match status" value="1"/>
</dbReference>
<keyword evidence="7" id="KW-0228">DNA excision</keyword>
<dbReference type="GO" id="GO:0009380">
    <property type="term" value="C:excinuclease repair complex"/>
    <property type="evidence" value="ECO:0007669"/>
    <property type="project" value="InterPro"/>
</dbReference>
<protein>
    <recommendedName>
        <fullName evidence="15">UvrABC system protein A</fullName>
    </recommendedName>
    <alternativeName>
        <fullName evidence="16">Excinuclease ABC subunit A</fullName>
    </alternativeName>
</protein>
<proteinExistence type="inferred from homology"/>
<evidence type="ECO:0000256" key="14">
    <source>
        <dbReference type="ARBA" id="ARBA00038000"/>
    </source>
</evidence>
<dbReference type="InterPro" id="IPR017871">
    <property type="entry name" value="ABC_transporter-like_CS"/>
</dbReference>
<comment type="subcellular location">
    <subcellularLocation>
        <location evidence="1">Cytoplasm</location>
    </subcellularLocation>
</comment>
<dbReference type="Gene3D" id="3.40.50.300">
    <property type="entry name" value="P-loop containing nucleotide triphosphate hydrolases"/>
    <property type="match status" value="5"/>
</dbReference>
<dbReference type="GO" id="GO:0004518">
    <property type="term" value="F:nuclease activity"/>
    <property type="evidence" value="ECO:0007669"/>
    <property type="project" value="UniProtKB-KW"/>
</dbReference>
<evidence type="ECO:0000256" key="6">
    <source>
        <dbReference type="ARBA" id="ARBA00022763"/>
    </source>
</evidence>
<dbReference type="InterPro" id="IPR013815">
    <property type="entry name" value="ATP_grasp_subdomain_1"/>
</dbReference>
<gene>
    <name evidence="18" type="primary">uvrA</name>
    <name evidence="18" type="ORF">MAMC_01573</name>
</gene>
<evidence type="ECO:0000256" key="11">
    <source>
        <dbReference type="ARBA" id="ARBA00022881"/>
    </source>
</evidence>
<evidence type="ECO:0000256" key="15">
    <source>
        <dbReference type="ARBA" id="ARBA00039316"/>
    </source>
</evidence>
<comment type="caution">
    <text evidence="18">The sequence shown here is derived from an EMBL/GenBank/DDBJ whole genome shotgun (WGS) entry which is preliminary data.</text>
</comment>
<evidence type="ECO:0000256" key="8">
    <source>
        <dbReference type="ARBA" id="ARBA00022771"/>
    </source>
</evidence>
<dbReference type="SUPFAM" id="SSF52540">
    <property type="entry name" value="P-loop containing nucleoside triphosphate hydrolases"/>
    <property type="match status" value="4"/>
</dbReference>
<dbReference type="GO" id="GO:0008270">
    <property type="term" value="F:zinc ion binding"/>
    <property type="evidence" value="ECO:0007669"/>
    <property type="project" value="UniProtKB-KW"/>
</dbReference>
<keyword evidence="12" id="KW-0238">DNA-binding</keyword>
<feature type="domain" description="ABC transporter" evidence="17">
    <location>
        <begin position="605"/>
        <end position="957"/>
    </location>
</feature>
<dbReference type="EMBL" id="CABFUZ020000160">
    <property type="protein sequence ID" value="VVM07367.1"/>
    <property type="molecule type" value="Genomic_DNA"/>
</dbReference>
<keyword evidence="3" id="KW-0479">Metal-binding</keyword>
<dbReference type="GO" id="GO:0005737">
    <property type="term" value="C:cytoplasm"/>
    <property type="evidence" value="ECO:0007669"/>
    <property type="project" value="UniProtKB-SubCell"/>
</dbReference>
<evidence type="ECO:0000256" key="12">
    <source>
        <dbReference type="ARBA" id="ARBA00023125"/>
    </source>
</evidence>